<dbReference type="InterPro" id="IPR028978">
    <property type="entry name" value="Chorismate_lyase_/UTRA_dom_sf"/>
</dbReference>
<gene>
    <name evidence="1" type="ORF">ACD661_04220</name>
</gene>
<dbReference type="SUPFAM" id="SSF64288">
    <property type="entry name" value="Chorismate lyase-like"/>
    <property type="match status" value="1"/>
</dbReference>
<protein>
    <submittedName>
        <fullName evidence="1">Chorismate lyase</fullName>
        <ecNumber evidence="1">4.1.3.40</ecNumber>
    </submittedName>
</protein>
<dbReference type="Gene3D" id="3.40.1410.10">
    <property type="entry name" value="Chorismate lyase-like"/>
    <property type="match status" value="1"/>
</dbReference>
<dbReference type="EMBL" id="JBGORX010000001">
    <property type="protein sequence ID" value="MFJ1267765.1"/>
    <property type="molecule type" value="Genomic_DNA"/>
</dbReference>
<keyword evidence="1" id="KW-0456">Lyase</keyword>
<comment type="caution">
    <text evidence="1">The sequence shown here is derived from an EMBL/GenBank/DDBJ whole genome shotgun (WGS) entry which is preliminary data.</text>
</comment>
<dbReference type="RefSeq" id="WP_400186556.1">
    <property type="nucleotide sequence ID" value="NZ_JBGORX010000001.1"/>
</dbReference>
<proteinExistence type="predicted"/>
<dbReference type="Proteomes" id="UP001615550">
    <property type="component" value="Unassembled WGS sequence"/>
</dbReference>
<reference evidence="1 2" key="1">
    <citation type="submission" date="2024-08" db="EMBL/GenBank/DDBJ databases">
        <title>Draft Genome Sequence of Legionella lytica strain DSB2004, Isolated From a Fire Sprinkler System.</title>
        <authorList>
            <person name="Everhart A.D."/>
            <person name="Kidane D.T."/>
            <person name="Farone A.L."/>
            <person name="Farone M.B."/>
        </authorList>
    </citation>
    <scope>NUCLEOTIDE SEQUENCE [LARGE SCALE GENOMIC DNA]</scope>
    <source>
        <strain evidence="1 2">DSB2004</strain>
    </source>
</reference>
<evidence type="ECO:0000313" key="1">
    <source>
        <dbReference type="EMBL" id="MFJ1267765.1"/>
    </source>
</evidence>
<name>A0ABW8D8W8_9GAMM</name>
<organism evidence="1 2">
    <name type="scientific">Legionella lytica</name>
    <dbReference type="NCBI Taxonomy" id="96232"/>
    <lineage>
        <taxon>Bacteria</taxon>
        <taxon>Pseudomonadati</taxon>
        <taxon>Pseudomonadota</taxon>
        <taxon>Gammaproteobacteria</taxon>
        <taxon>Legionellales</taxon>
        <taxon>Legionellaceae</taxon>
        <taxon>Legionella</taxon>
    </lineage>
</organism>
<sequence>MPINTRLIFSLKAECSRKFLEWVNYKQSLTDKLRDMHGDAQIELLSQHWVRTDFWSKSLLDVRDHSVFQREILMKSHDIPYWYARTIIPQRCYDLDTEFFGRLRKESVKNLIFNMEQVKRVNSINYPVDDQCVEFYWVKKYIPTIRDVLWVRIAEFSFMEKESFYLVEIMFPELGEITP</sequence>
<dbReference type="EC" id="4.1.3.40" evidence="1"/>
<accession>A0ABW8D8W8</accession>
<dbReference type="Pfam" id="PF04345">
    <property type="entry name" value="Chor_lyase"/>
    <property type="match status" value="1"/>
</dbReference>
<dbReference type="InterPro" id="IPR007440">
    <property type="entry name" value="Chorismate--pyruvate_lyase"/>
</dbReference>
<keyword evidence="2" id="KW-1185">Reference proteome</keyword>
<dbReference type="GO" id="GO:0008813">
    <property type="term" value="F:chorismate lyase activity"/>
    <property type="evidence" value="ECO:0007669"/>
    <property type="project" value="UniProtKB-EC"/>
</dbReference>
<evidence type="ECO:0000313" key="2">
    <source>
        <dbReference type="Proteomes" id="UP001615550"/>
    </source>
</evidence>